<reference evidence="1" key="1">
    <citation type="journal article" date="2014" name="Front. Microbiol.">
        <title>High frequency of phylogenetically diverse reductive dehalogenase-homologous genes in deep subseafloor sedimentary metagenomes.</title>
        <authorList>
            <person name="Kawai M."/>
            <person name="Futagami T."/>
            <person name="Toyoda A."/>
            <person name="Takaki Y."/>
            <person name="Nishi S."/>
            <person name="Hori S."/>
            <person name="Arai W."/>
            <person name="Tsubouchi T."/>
            <person name="Morono Y."/>
            <person name="Uchiyama I."/>
            <person name="Ito T."/>
            <person name="Fujiyama A."/>
            <person name="Inagaki F."/>
            <person name="Takami H."/>
        </authorList>
    </citation>
    <scope>NUCLEOTIDE SEQUENCE</scope>
    <source>
        <strain evidence="1">Expedition CK06-06</strain>
    </source>
</reference>
<protein>
    <recommendedName>
        <fullName evidence="2">PSP1 C-terminal domain-containing protein</fullName>
    </recommendedName>
</protein>
<feature type="non-terminal residue" evidence="1">
    <location>
        <position position="60"/>
    </location>
</feature>
<comment type="caution">
    <text evidence="1">The sequence shown here is derived from an EMBL/GenBank/DDBJ whole genome shotgun (WGS) entry which is preliminary data.</text>
</comment>
<dbReference type="AlphaFoldDB" id="X1IP83"/>
<name>X1IP83_9ZZZZ</name>
<dbReference type="EMBL" id="BARU01020002">
    <property type="protein sequence ID" value="GAH59363.1"/>
    <property type="molecule type" value="Genomic_DNA"/>
</dbReference>
<evidence type="ECO:0008006" key="2">
    <source>
        <dbReference type="Google" id="ProtNLM"/>
    </source>
</evidence>
<evidence type="ECO:0000313" key="1">
    <source>
        <dbReference type="EMBL" id="GAH59363.1"/>
    </source>
</evidence>
<organism evidence="1">
    <name type="scientific">marine sediment metagenome</name>
    <dbReference type="NCBI Taxonomy" id="412755"/>
    <lineage>
        <taxon>unclassified sequences</taxon>
        <taxon>metagenomes</taxon>
        <taxon>ecological metagenomes</taxon>
    </lineage>
</organism>
<sequence length="60" mass="6756">MAEIVGIRFRRAGKVYYFDPADIELEANDHVIIETSRGLELGRVVIAPRQVLANETIESL</sequence>
<proteinExistence type="predicted"/>
<accession>X1IP83</accession>
<gene>
    <name evidence="1" type="ORF">S03H2_32900</name>
</gene>